<evidence type="ECO:0008006" key="3">
    <source>
        <dbReference type="Google" id="ProtNLM"/>
    </source>
</evidence>
<comment type="caution">
    <text evidence="1">The sequence shown here is derived from an EMBL/GenBank/DDBJ whole genome shotgun (WGS) entry which is preliminary data.</text>
</comment>
<evidence type="ECO:0000313" key="2">
    <source>
        <dbReference type="Proteomes" id="UP000304941"/>
    </source>
</evidence>
<protein>
    <recommendedName>
        <fullName evidence="3">SIR2-like domain-containing protein</fullName>
    </recommendedName>
</protein>
<dbReference type="Proteomes" id="UP000304941">
    <property type="component" value="Unassembled WGS sequence"/>
</dbReference>
<dbReference type="EMBL" id="VBVZ01000377">
    <property type="protein sequence ID" value="TLG89456.1"/>
    <property type="molecule type" value="Genomic_DNA"/>
</dbReference>
<dbReference type="RefSeq" id="WP_138452983.1">
    <property type="nucleotide sequence ID" value="NZ_VBVZ01000377.1"/>
</dbReference>
<proteinExistence type="predicted"/>
<accession>A0ABY2U0W3</accession>
<evidence type="ECO:0000313" key="1">
    <source>
        <dbReference type="EMBL" id="TLG89456.1"/>
    </source>
</evidence>
<organism evidence="1 2">
    <name type="scientific">Pseudomonas edaphica</name>
    <dbReference type="NCBI Taxonomy" id="2006980"/>
    <lineage>
        <taxon>Bacteria</taxon>
        <taxon>Pseudomonadati</taxon>
        <taxon>Pseudomonadota</taxon>
        <taxon>Gammaproteobacteria</taxon>
        <taxon>Pseudomonadales</taxon>
        <taxon>Pseudomonadaceae</taxon>
        <taxon>Pseudomonas</taxon>
    </lineage>
</organism>
<name>A0ABY2U0W3_9PSED</name>
<reference evidence="1 2" key="1">
    <citation type="submission" date="2019-05" db="EMBL/GenBank/DDBJ databases">
        <title>Pseudomonas edaphica sp. nov., isolated from rhizospheric soil of Cistus ladanifer L. in Spain.</title>
        <authorList>
            <person name="Peix A."/>
        </authorList>
    </citation>
    <scope>NUCLEOTIDE SEQUENCE [LARGE SCALE GENOMIC DNA]</scope>
    <source>
        <strain evidence="1 2">RD25</strain>
    </source>
</reference>
<sequence length="345" mass="39154">MGKKIGIILGNGFTIDFVKYLSKHNAVIKEKINVANLFADGSVLRWPLDNRPGFLSYKHCPNLWTAGARSHLSSAETLEILERVVTCANVYSLKKTETINDKTGNGFLQAYKELVSYLKYLFIHYNAAIPEIPPEIADWSWSKFLIQLQNDPDVEEVVLISYNYDIWVERILTLIGIPFSIPMLAQNDEAKFHLFKPHGSISYLHKKSLPKDSFSINYNSFFLDCPISDIKVSYTDLHQHTPVNFIIPPAGESGRSSSTWAQSIRNECKSRIANFREGDIAVICGLSYWHVDRAEVDTLLNSMNSDMDLVHLDPFPSKTLDAVLNSLFSRYTHLASSELLEEYPI</sequence>
<keyword evidence="2" id="KW-1185">Reference proteome</keyword>
<gene>
    <name evidence="1" type="ORF">FEM54_21940</name>
</gene>